<feature type="transmembrane region" description="Helical" evidence="2">
    <location>
        <begin position="12"/>
        <end position="32"/>
    </location>
</feature>
<feature type="compositionally biased region" description="Basic and acidic residues" evidence="1">
    <location>
        <begin position="39"/>
        <end position="49"/>
    </location>
</feature>
<gene>
    <name evidence="3" type="ORF">V5N11_013123</name>
</gene>
<accession>A0ABD0ZZ44</accession>
<evidence type="ECO:0000256" key="2">
    <source>
        <dbReference type="SAM" id="Phobius"/>
    </source>
</evidence>
<keyword evidence="2" id="KW-0472">Membrane</keyword>
<keyword evidence="4" id="KW-1185">Reference proteome</keyword>
<dbReference type="EMBL" id="JBANAX010000637">
    <property type="protein sequence ID" value="KAL1199871.1"/>
    <property type="molecule type" value="Genomic_DNA"/>
</dbReference>
<keyword evidence="2" id="KW-1133">Transmembrane helix</keyword>
<sequence>MGKTSGTKQATIVVAALACGWLAIEIAFKPFLEKFRSSIDKSDPTKDPDDVNAAAGSSSSSDVDYKSGKDREINKI</sequence>
<evidence type="ECO:0000313" key="3">
    <source>
        <dbReference type="EMBL" id="KAL1199871.1"/>
    </source>
</evidence>
<feature type="compositionally biased region" description="Basic and acidic residues" evidence="1">
    <location>
        <begin position="63"/>
        <end position="76"/>
    </location>
</feature>
<keyword evidence="2" id="KW-0812">Transmembrane</keyword>
<name>A0ABD0ZZ44_CARAN</name>
<dbReference type="PANTHER" id="PTHR33982">
    <property type="entry name" value="OUTER ENVELOPE MEMBRANE PROTEIN 7-RELATED"/>
    <property type="match status" value="1"/>
</dbReference>
<evidence type="ECO:0000256" key="1">
    <source>
        <dbReference type="SAM" id="MobiDB-lite"/>
    </source>
</evidence>
<dbReference type="PANTHER" id="PTHR33982:SF5">
    <property type="entry name" value="OUTER ENVELOPE MEMBRANE PROTEIN 7"/>
    <property type="match status" value="1"/>
</dbReference>
<feature type="compositionally biased region" description="Low complexity" evidence="1">
    <location>
        <begin position="51"/>
        <end position="62"/>
    </location>
</feature>
<dbReference type="InterPro" id="IPR038944">
    <property type="entry name" value="OEP7-like"/>
</dbReference>
<dbReference type="PROSITE" id="PS51257">
    <property type="entry name" value="PROKAR_LIPOPROTEIN"/>
    <property type="match status" value="1"/>
</dbReference>
<dbReference type="Proteomes" id="UP001558713">
    <property type="component" value="Unassembled WGS sequence"/>
</dbReference>
<feature type="region of interest" description="Disordered" evidence="1">
    <location>
        <begin position="39"/>
        <end position="76"/>
    </location>
</feature>
<reference evidence="3 4" key="1">
    <citation type="submission" date="2024-04" db="EMBL/GenBank/DDBJ databases">
        <title>Genome assembly C_amara_ONT_v2.</title>
        <authorList>
            <person name="Yant L."/>
            <person name="Moore C."/>
            <person name="Slenker M."/>
        </authorList>
    </citation>
    <scope>NUCLEOTIDE SEQUENCE [LARGE SCALE GENOMIC DNA]</scope>
    <source>
        <tissue evidence="3">Leaf</tissue>
    </source>
</reference>
<protein>
    <submittedName>
        <fullName evidence="3">Outer envelope membrane protein 7</fullName>
    </submittedName>
</protein>
<dbReference type="AlphaFoldDB" id="A0ABD0ZZ44"/>
<evidence type="ECO:0000313" key="4">
    <source>
        <dbReference type="Proteomes" id="UP001558713"/>
    </source>
</evidence>
<proteinExistence type="predicted"/>
<comment type="caution">
    <text evidence="3">The sequence shown here is derived from an EMBL/GenBank/DDBJ whole genome shotgun (WGS) entry which is preliminary data.</text>
</comment>
<organism evidence="3 4">
    <name type="scientific">Cardamine amara subsp. amara</name>
    <dbReference type="NCBI Taxonomy" id="228776"/>
    <lineage>
        <taxon>Eukaryota</taxon>
        <taxon>Viridiplantae</taxon>
        <taxon>Streptophyta</taxon>
        <taxon>Embryophyta</taxon>
        <taxon>Tracheophyta</taxon>
        <taxon>Spermatophyta</taxon>
        <taxon>Magnoliopsida</taxon>
        <taxon>eudicotyledons</taxon>
        <taxon>Gunneridae</taxon>
        <taxon>Pentapetalae</taxon>
        <taxon>rosids</taxon>
        <taxon>malvids</taxon>
        <taxon>Brassicales</taxon>
        <taxon>Brassicaceae</taxon>
        <taxon>Cardamineae</taxon>
        <taxon>Cardamine</taxon>
    </lineage>
</organism>